<dbReference type="Proteomes" id="UP000254428">
    <property type="component" value="Unassembled WGS sequence"/>
</dbReference>
<evidence type="ECO:0000259" key="1">
    <source>
        <dbReference type="Pfam" id="PF04383"/>
    </source>
</evidence>
<feature type="domain" description="KilA/APSES-type HTH DNA-binding" evidence="1">
    <location>
        <begin position="7"/>
        <end position="60"/>
    </location>
</feature>
<dbReference type="AlphaFoldDB" id="A0A376P6Y8"/>
<sequence>MNIVPLNYKGEPIRFNTDGWINATDIAKRFGKRLDHWLSNAETLEYVRALDEVYSGEPSKILHTRDSGYVKQARHERTGAAEHGCIQSYQLPLQDGAIRNSPYGATCTLIVCFAVN</sequence>
<dbReference type="InterPro" id="IPR018004">
    <property type="entry name" value="KilA/APSES_HTH"/>
</dbReference>
<evidence type="ECO:0000313" key="3">
    <source>
        <dbReference type="Proteomes" id="UP000254428"/>
    </source>
</evidence>
<proteinExistence type="predicted"/>
<evidence type="ECO:0000313" key="2">
    <source>
        <dbReference type="EMBL" id="STH74318.1"/>
    </source>
</evidence>
<name>A0A376P6Y8_ECOLX</name>
<accession>A0A376P6Y8</accession>
<dbReference type="Pfam" id="PF04383">
    <property type="entry name" value="KilA-N"/>
    <property type="match status" value="1"/>
</dbReference>
<gene>
    <name evidence="2" type="ORF">NCTC11341_06057</name>
</gene>
<reference evidence="2 3" key="1">
    <citation type="submission" date="2018-06" db="EMBL/GenBank/DDBJ databases">
        <authorList>
            <consortium name="Pathogen Informatics"/>
            <person name="Doyle S."/>
        </authorList>
    </citation>
    <scope>NUCLEOTIDE SEQUENCE [LARGE SCALE GENOMIC DNA]</scope>
    <source>
        <strain evidence="2 3">NCTC11341</strain>
    </source>
</reference>
<organism evidence="2 3">
    <name type="scientific">Escherichia coli</name>
    <dbReference type="NCBI Taxonomy" id="562"/>
    <lineage>
        <taxon>Bacteria</taxon>
        <taxon>Pseudomonadati</taxon>
        <taxon>Pseudomonadota</taxon>
        <taxon>Gammaproteobacteria</taxon>
        <taxon>Enterobacterales</taxon>
        <taxon>Enterobacteriaceae</taxon>
        <taxon>Escherichia</taxon>
    </lineage>
</organism>
<dbReference type="EMBL" id="UGBT01000002">
    <property type="protein sequence ID" value="STH74318.1"/>
    <property type="molecule type" value="Genomic_DNA"/>
</dbReference>
<protein>
    <submittedName>
        <fullName evidence="2">Phage protein</fullName>
    </submittedName>
</protein>